<reference evidence="1" key="1">
    <citation type="submission" date="2021-12" db="EMBL/GenBank/DDBJ databases">
        <authorList>
            <person name="King R."/>
        </authorList>
    </citation>
    <scope>NUCLEOTIDE SEQUENCE</scope>
</reference>
<protein>
    <submittedName>
        <fullName evidence="1">Uncharacterized protein</fullName>
    </submittedName>
</protein>
<evidence type="ECO:0000313" key="1">
    <source>
        <dbReference type="EMBL" id="CAH0383295.1"/>
    </source>
</evidence>
<dbReference type="AlphaFoldDB" id="A0A9P0EXH8"/>
<gene>
    <name evidence="1" type="ORF">BEMITA_LOCUS2756</name>
</gene>
<dbReference type="Proteomes" id="UP001152759">
    <property type="component" value="Chromosome 10"/>
</dbReference>
<dbReference type="EMBL" id="OU963871">
    <property type="protein sequence ID" value="CAH0383295.1"/>
    <property type="molecule type" value="Genomic_DNA"/>
</dbReference>
<name>A0A9P0EXH8_BEMTA</name>
<evidence type="ECO:0000313" key="2">
    <source>
        <dbReference type="Proteomes" id="UP001152759"/>
    </source>
</evidence>
<proteinExistence type="predicted"/>
<keyword evidence="2" id="KW-1185">Reference proteome</keyword>
<dbReference type="Gene3D" id="1.10.287.650">
    <property type="entry name" value="L27 domain"/>
    <property type="match status" value="1"/>
</dbReference>
<accession>A0A9P0EXH8</accession>
<organism evidence="1 2">
    <name type="scientific">Bemisia tabaci</name>
    <name type="common">Sweetpotato whitefly</name>
    <name type="synonym">Aleurodes tabaci</name>
    <dbReference type="NCBI Taxonomy" id="7038"/>
    <lineage>
        <taxon>Eukaryota</taxon>
        <taxon>Metazoa</taxon>
        <taxon>Ecdysozoa</taxon>
        <taxon>Arthropoda</taxon>
        <taxon>Hexapoda</taxon>
        <taxon>Insecta</taxon>
        <taxon>Pterygota</taxon>
        <taxon>Neoptera</taxon>
        <taxon>Paraneoptera</taxon>
        <taxon>Hemiptera</taxon>
        <taxon>Sternorrhyncha</taxon>
        <taxon>Aleyrodoidea</taxon>
        <taxon>Aleyrodidae</taxon>
        <taxon>Aleyrodinae</taxon>
        <taxon>Bemisia</taxon>
    </lineage>
</organism>
<sequence>MGGSEMSSRDGRFYQYLFQANAALAADLASLVTYVQLYDRIASKVVVVSPSKPPCSDAVFKCRDVLDTLKDLEQTSTLDPQLAADVDHLRQILSRPHFKGLGAFPKSPGEPVISKLGGASGKLGRSIGKPRLHAAKMRYVGERAVGCPSGTE</sequence>